<gene>
    <name evidence="12" type="primary">SFRS7</name>
    <name evidence="12" type="ORF">TSPGSL018_6416</name>
</gene>
<dbReference type="FunFam" id="3.30.70.330:FF:000214">
    <property type="entry name" value="Serine/arginine-rich splicing factor 7"/>
    <property type="match status" value="1"/>
</dbReference>
<dbReference type="SUPFAM" id="SSF57756">
    <property type="entry name" value="Retrovirus zinc finger-like domains"/>
    <property type="match status" value="1"/>
</dbReference>
<dbReference type="InterPro" id="IPR050907">
    <property type="entry name" value="SRSF"/>
</dbReference>
<dbReference type="InterPro" id="IPR012677">
    <property type="entry name" value="Nucleotide-bd_a/b_plait_sf"/>
</dbReference>
<evidence type="ECO:0000313" key="12">
    <source>
        <dbReference type="EMBL" id="JAC69410.1"/>
    </source>
</evidence>
<dbReference type="InterPro" id="IPR036875">
    <property type="entry name" value="Znf_CCHC_sf"/>
</dbReference>
<evidence type="ECO:0000256" key="6">
    <source>
        <dbReference type="ARBA" id="ARBA00023242"/>
    </source>
</evidence>
<evidence type="ECO:0000256" key="4">
    <source>
        <dbReference type="ARBA" id="ARBA00022833"/>
    </source>
</evidence>
<keyword evidence="5" id="KW-0508">mRNA splicing</keyword>
<sequence>MASTRVYVGNLDPRVTEQELEDQFTRFGTLRSVWVARKPPGFAFLDYNDPRDAEDAVREINGKYGWRVEFSRADRGRGGFGGGRGFGPPGGGGERRCYECNEVGHLARDCRLRQGGPPGGRSPPRYRSPPPRRSRSVDRGRRSPYRRSASPRGRSRDRSYSPARSRSRSYDR</sequence>
<feature type="domain" description="CCHC-type" evidence="11">
    <location>
        <begin position="95"/>
        <end position="111"/>
    </location>
</feature>
<evidence type="ECO:0000256" key="9">
    <source>
        <dbReference type="SAM" id="MobiDB-lite"/>
    </source>
</evidence>
<proteinExistence type="predicted"/>
<evidence type="ECO:0000259" key="10">
    <source>
        <dbReference type="PROSITE" id="PS50102"/>
    </source>
</evidence>
<dbReference type="InterPro" id="IPR000504">
    <property type="entry name" value="RRM_dom"/>
</dbReference>
<feature type="region of interest" description="Disordered" evidence="9">
    <location>
        <begin position="75"/>
        <end position="97"/>
    </location>
</feature>
<dbReference type="GO" id="GO:0005634">
    <property type="term" value="C:nucleus"/>
    <property type="evidence" value="ECO:0007669"/>
    <property type="project" value="UniProtKB-SubCell"/>
</dbReference>
<dbReference type="CDD" id="cd12373">
    <property type="entry name" value="RRM_SRSF3_like"/>
    <property type="match status" value="1"/>
</dbReference>
<dbReference type="SMART" id="SM00360">
    <property type="entry name" value="RRM"/>
    <property type="match status" value="1"/>
</dbReference>
<evidence type="ECO:0000256" key="2">
    <source>
        <dbReference type="ARBA" id="ARBA00022723"/>
    </source>
</evidence>
<dbReference type="PROSITE" id="PS50102">
    <property type="entry name" value="RRM"/>
    <property type="match status" value="1"/>
</dbReference>
<evidence type="ECO:0000256" key="8">
    <source>
        <dbReference type="PROSITE-ProRule" id="PRU00176"/>
    </source>
</evidence>
<dbReference type="PROSITE" id="PS50158">
    <property type="entry name" value="ZF_CCHC"/>
    <property type="match status" value="1"/>
</dbReference>
<dbReference type="PANTHER" id="PTHR23147">
    <property type="entry name" value="SERINE/ARGININE RICH SPLICING FACTOR"/>
    <property type="match status" value="1"/>
</dbReference>
<protein>
    <submittedName>
        <fullName evidence="12">Splicing factor, arginine/serine-rich 7</fullName>
    </submittedName>
</protein>
<reference evidence="12" key="1">
    <citation type="submission" date="2014-05" db="EMBL/GenBank/DDBJ databases">
        <title>The transcriptome of the halophilic microalga Tetraselmis sp. GSL018 isolated from the Great Salt Lake, Utah.</title>
        <authorList>
            <person name="Jinkerson R.E."/>
            <person name="D'Adamo S."/>
            <person name="Posewitz M.C."/>
        </authorList>
    </citation>
    <scope>NUCLEOTIDE SEQUENCE</scope>
    <source>
        <strain evidence="12">GSL018</strain>
    </source>
</reference>
<dbReference type="SMART" id="SM00343">
    <property type="entry name" value="ZnF_C2HC"/>
    <property type="match status" value="1"/>
</dbReference>
<keyword evidence="6" id="KW-0539">Nucleus</keyword>
<accession>A0A061RFE5</accession>
<dbReference type="GO" id="GO:0003723">
    <property type="term" value="F:RNA binding"/>
    <property type="evidence" value="ECO:0007669"/>
    <property type="project" value="UniProtKB-UniRule"/>
</dbReference>
<dbReference type="InterPro" id="IPR001878">
    <property type="entry name" value="Znf_CCHC"/>
</dbReference>
<comment type="subcellular location">
    <subcellularLocation>
        <location evidence="1">Nucleus</location>
    </subcellularLocation>
</comment>
<evidence type="ECO:0000256" key="1">
    <source>
        <dbReference type="ARBA" id="ARBA00004123"/>
    </source>
</evidence>
<dbReference type="GO" id="GO:0000398">
    <property type="term" value="P:mRNA splicing, via spliceosome"/>
    <property type="evidence" value="ECO:0007669"/>
    <property type="project" value="UniProtKB-ARBA"/>
</dbReference>
<name>A0A061RFE5_9CHLO</name>
<keyword evidence="8" id="KW-0694">RNA-binding</keyword>
<dbReference type="EMBL" id="GBEZ01016875">
    <property type="protein sequence ID" value="JAC69410.1"/>
    <property type="molecule type" value="Transcribed_RNA"/>
</dbReference>
<dbReference type="Gene3D" id="4.10.60.10">
    <property type="entry name" value="Zinc finger, CCHC-type"/>
    <property type="match status" value="1"/>
</dbReference>
<evidence type="ECO:0000259" key="11">
    <source>
        <dbReference type="PROSITE" id="PS50158"/>
    </source>
</evidence>
<evidence type="ECO:0000256" key="3">
    <source>
        <dbReference type="ARBA" id="ARBA00022771"/>
    </source>
</evidence>
<dbReference type="Pfam" id="PF00076">
    <property type="entry name" value="RRM_1"/>
    <property type="match status" value="1"/>
</dbReference>
<keyword evidence="3 7" id="KW-0863">Zinc-finger</keyword>
<dbReference type="InterPro" id="IPR035979">
    <property type="entry name" value="RBD_domain_sf"/>
</dbReference>
<dbReference type="SUPFAM" id="SSF54928">
    <property type="entry name" value="RNA-binding domain, RBD"/>
    <property type="match status" value="1"/>
</dbReference>
<feature type="region of interest" description="Disordered" evidence="9">
    <location>
        <begin position="110"/>
        <end position="172"/>
    </location>
</feature>
<keyword evidence="4" id="KW-0862">Zinc</keyword>
<feature type="compositionally biased region" description="Gly residues" evidence="9">
    <location>
        <begin position="78"/>
        <end position="92"/>
    </location>
</feature>
<evidence type="ECO:0000256" key="7">
    <source>
        <dbReference type="PROSITE-ProRule" id="PRU00047"/>
    </source>
</evidence>
<dbReference type="Pfam" id="PF00098">
    <property type="entry name" value="zf-CCHC"/>
    <property type="match status" value="1"/>
</dbReference>
<feature type="domain" description="RRM" evidence="10">
    <location>
        <begin position="4"/>
        <end position="75"/>
    </location>
</feature>
<dbReference type="AlphaFoldDB" id="A0A061RFE5"/>
<keyword evidence="2" id="KW-0479">Metal-binding</keyword>
<dbReference type="GO" id="GO:0008270">
    <property type="term" value="F:zinc ion binding"/>
    <property type="evidence" value="ECO:0007669"/>
    <property type="project" value="UniProtKB-KW"/>
</dbReference>
<organism evidence="12">
    <name type="scientific">Tetraselmis sp. GSL018</name>
    <dbReference type="NCBI Taxonomy" id="582737"/>
    <lineage>
        <taxon>Eukaryota</taxon>
        <taxon>Viridiplantae</taxon>
        <taxon>Chlorophyta</taxon>
        <taxon>core chlorophytes</taxon>
        <taxon>Chlorodendrophyceae</taxon>
        <taxon>Chlorodendrales</taxon>
        <taxon>Chlorodendraceae</taxon>
        <taxon>Tetraselmis</taxon>
    </lineage>
</organism>
<dbReference type="Gene3D" id="3.30.70.330">
    <property type="match status" value="1"/>
</dbReference>
<evidence type="ECO:0000256" key="5">
    <source>
        <dbReference type="ARBA" id="ARBA00023187"/>
    </source>
</evidence>
<keyword evidence="5" id="KW-0507">mRNA processing</keyword>